<gene>
    <name evidence="1" type="ORF">GUITHDRAFT_115894</name>
</gene>
<dbReference type="AlphaFoldDB" id="L1INT4"/>
<protein>
    <submittedName>
        <fullName evidence="1 2">Uncharacterized protein</fullName>
    </submittedName>
</protein>
<dbReference type="HOGENOM" id="CLU_1535408_0_0_1"/>
<dbReference type="EMBL" id="JH993053">
    <property type="protein sequence ID" value="EKX37918.1"/>
    <property type="molecule type" value="Genomic_DNA"/>
</dbReference>
<evidence type="ECO:0000313" key="1">
    <source>
        <dbReference type="EMBL" id="EKX37918.1"/>
    </source>
</evidence>
<evidence type="ECO:0000313" key="2">
    <source>
        <dbReference type="EnsemblProtists" id="EKX37918"/>
    </source>
</evidence>
<dbReference type="GeneID" id="17294654"/>
<dbReference type="KEGG" id="gtt:GUITHDRAFT_115894"/>
<dbReference type="RefSeq" id="XP_005824898.1">
    <property type="nucleotide sequence ID" value="XM_005824841.1"/>
</dbReference>
<sequence>MCWLKAKTRQGRALYQQGTGSYYFSNLKIENHGEKTFSPRVKQLNMRLGENDLSKKYWKAAGIRGSALGQVGAPQIDHFVEEAAADCGSDPGCVCDWAGKPRQCLYEYCCGTLVGRLGQSRPDYQTVLPSVEDRVEGKYQEMHLEKWQRICQPEQTFFSKHCSKQALPANDNRRH</sequence>
<reference evidence="2" key="3">
    <citation type="submission" date="2016-03" db="UniProtKB">
        <authorList>
            <consortium name="EnsemblProtists"/>
        </authorList>
    </citation>
    <scope>IDENTIFICATION</scope>
</reference>
<dbReference type="PaxDb" id="55529-EKX37918"/>
<proteinExistence type="predicted"/>
<reference evidence="1 3" key="1">
    <citation type="journal article" date="2012" name="Nature">
        <title>Algal genomes reveal evolutionary mosaicism and the fate of nucleomorphs.</title>
        <authorList>
            <consortium name="DOE Joint Genome Institute"/>
            <person name="Curtis B.A."/>
            <person name="Tanifuji G."/>
            <person name="Burki F."/>
            <person name="Gruber A."/>
            <person name="Irimia M."/>
            <person name="Maruyama S."/>
            <person name="Arias M.C."/>
            <person name="Ball S.G."/>
            <person name="Gile G.H."/>
            <person name="Hirakawa Y."/>
            <person name="Hopkins J.F."/>
            <person name="Kuo A."/>
            <person name="Rensing S.A."/>
            <person name="Schmutz J."/>
            <person name="Symeonidi A."/>
            <person name="Elias M."/>
            <person name="Eveleigh R.J."/>
            <person name="Herman E.K."/>
            <person name="Klute M.J."/>
            <person name="Nakayama T."/>
            <person name="Obornik M."/>
            <person name="Reyes-Prieto A."/>
            <person name="Armbrust E.V."/>
            <person name="Aves S.J."/>
            <person name="Beiko R.G."/>
            <person name="Coutinho P."/>
            <person name="Dacks J.B."/>
            <person name="Durnford D.G."/>
            <person name="Fast N.M."/>
            <person name="Green B.R."/>
            <person name="Grisdale C.J."/>
            <person name="Hempel F."/>
            <person name="Henrissat B."/>
            <person name="Hoppner M.P."/>
            <person name="Ishida K."/>
            <person name="Kim E."/>
            <person name="Koreny L."/>
            <person name="Kroth P.G."/>
            <person name="Liu Y."/>
            <person name="Malik S.B."/>
            <person name="Maier U.G."/>
            <person name="McRose D."/>
            <person name="Mock T."/>
            <person name="Neilson J.A."/>
            <person name="Onodera N.T."/>
            <person name="Poole A.M."/>
            <person name="Pritham E.J."/>
            <person name="Richards T.A."/>
            <person name="Rocap G."/>
            <person name="Roy S.W."/>
            <person name="Sarai C."/>
            <person name="Schaack S."/>
            <person name="Shirato S."/>
            <person name="Slamovits C.H."/>
            <person name="Spencer D.F."/>
            <person name="Suzuki S."/>
            <person name="Worden A.Z."/>
            <person name="Zauner S."/>
            <person name="Barry K."/>
            <person name="Bell C."/>
            <person name="Bharti A.K."/>
            <person name="Crow J.A."/>
            <person name="Grimwood J."/>
            <person name="Kramer R."/>
            <person name="Lindquist E."/>
            <person name="Lucas S."/>
            <person name="Salamov A."/>
            <person name="McFadden G.I."/>
            <person name="Lane C.E."/>
            <person name="Keeling P.J."/>
            <person name="Gray M.W."/>
            <person name="Grigoriev I.V."/>
            <person name="Archibald J.M."/>
        </authorList>
    </citation>
    <scope>NUCLEOTIDE SEQUENCE</scope>
    <source>
        <strain evidence="1 3">CCMP2712</strain>
    </source>
</reference>
<dbReference type="Proteomes" id="UP000011087">
    <property type="component" value="Unassembled WGS sequence"/>
</dbReference>
<organism evidence="1">
    <name type="scientific">Guillardia theta (strain CCMP2712)</name>
    <name type="common">Cryptophyte</name>
    <dbReference type="NCBI Taxonomy" id="905079"/>
    <lineage>
        <taxon>Eukaryota</taxon>
        <taxon>Cryptophyceae</taxon>
        <taxon>Pyrenomonadales</taxon>
        <taxon>Geminigeraceae</taxon>
        <taxon>Guillardia</taxon>
    </lineage>
</organism>
<dbReference type="EnsemblProtists" id="EKX37918">
    <property type="protein sequence ID" value="EKX37918"/>
    <property type="gene ID" value="GUITHDRAFT_115894"/>
</dbReference>
<name>L1INT4_GUITC</name>
<keyword evidence="3" id="KW-1185">Reference proteome</keyword>
<reference evidence="3" key="2">
    <citation type="submission" date="2012-11" db="EMBL/GenBank/DDBJ databases">
        <authorList>
            <person name="Kuo A."/>
            <person name="Curtis B.A."/>
            <person name="Tanifuji G."/>
            <person name="Burki F."/>
            <person name="Gruber A."/>
            <person name="Irimia M."/>
            <person name="Maruyama S."/>
            <person name="Arias M.C."/>
            <person name="Ball S.G."/>
            <person name="Gile G.H."/>
            <person name="Hirakawa Y."/>
            <person name="Hopkins J.F."/>
            <person name="Rensing S.A."/>
            <person name="Schmutz J."/>
            <person name="Symeonidi A."/>
            <person name="Elias M."/>
            <person name="Eveleigh R.J."/>
            <person name="Herman E.K."/>
            <person name="Klute M.J."/>
            <person name="Nakayama T."/>
            <person name="Obornik M."/>
            <person name="Reyes-Prieto A."/>
            <person name="Armbrust E.V."/>
            <person name="Aves S.J."/>
            <person name="Beiko R.G."/>
            <person name="Coutinho P."/>
            <person name="Dacks J.B."/>
            <person name="Durnford D.G."/>
            <person name="Fast N.M."/>
            <person name="Green B.R."/>
            <person name="Grisdale C."/>
            <person name="Hempe F."/>
            <person name="Henrissat B."/>
            <person name="Hoppner M.P."/>
            <person name="Ishida K.-I."/>
            <person name="Kim E."/>
            <person name="Koreny L."/>
            <person name="Kroth P.G."/>
            <person name="Liu Y."/>
            <person name="Malik S.-B."/>
            <person name="Maier U.G."/>
            <person name="McRose D."/>
            <person name="Mock T."/>
            <person name="Neilson J.A."/>
            <person name="Onodera N.T."/>
            <person name="Poole A.M."/>
            <person name="Pritham E.J."/>
            <person name="Richards T.A."/>
            <person name="Rocap G."/>
            <person name="Roy S.W."/>
            <person name="Sarai C."/>
            <person name="Schaack S."/>
            <person name="Shirato S."/>
            <person name="Slamovits C.H."/>
            <person name="Spencer D.F."/>
            <person name="Suzuki S."/>
            <person name="Worden A.Z."/>
            <person name="Zauner S."/>
            <person name="Barry K."/>
            <person name="Bell C."/>
            <person name="Bharti A.K."/>
            <person name="Crow J.A."/>
            <person name="Grimwood J."/>
            <person name="Kramer R."/>
            <person name="Lindquist E."/>
            <person name="Lucas S."/>
            <person name="Salamov A."/>
            <person name="McFadden G.I."/>
            <person name="Lane C.E."/>
            <person name="Keeling P.J."/>
            <person name="Gray M.W."/>
            <person name="Grigoriev I.V."/>
            <person name="Archibald J.M."/>
        </authorList>
    </citation>
    <scope>NUCLEOTIDE SEQUENCE</scope>
    <source>
        <strain evidence="3">CCMP2712</strain>
    </source>
</reference>
<accession>L1INT4</accession>
<evidence type="ECO:0000313" key="3">
    <source>
        <dbReference type="Proteomes" id="UP000011087"/>
    </source>
</evidence>